<dbReference type="InterPro" id="IPR006626">
    <property type="entry name" value="PbH1"/>
</dbReference>
<dbReference type="PANTHER" id="PTHR43308:SF5">
    <property type="entry name" value="S-LAYER PROTEIN _ PEPTIDOGLYCAN ENDO-BETA-N-ACETYLGLUCOSAMINIDASE"/>
    <property type="match status" value="1"/>
</dbReference>
<feature type="domain" description="SLH" evidence="2">
    <location>
        <begin position="327"/>
        <end position="390"/>
    </location>
</feature>
<evidence type="ECO:0000313" key="4">
    <source>
        <dbReference type="Proteomes" id="UP001235849"/>
    </source>
</evidence>
<dbReference type="Pfam" id="PF00395">
    <property type="entry name" value="SLH"/>
    <property type="match status" value="5"/>
</dbReference>
<dbReference type="Pfam" id="PF07602">
    <property type="entry name" value="DUF1565"/>
    <property type="match status" value="1"/>
</dbReference>
<proteinExistence type="predicted"/>
<dbReference type="PANTHER" id="PTHR43308">
    <property type="entry name" value="OUTER MEMBRANE PROTEIN ALPHA-RELATED"/>
    <property type="match status" value="1"/>
</dbReference>
<accession>A0ABT7B2Y1</accession>
<gene>
    <name evidence="3" type="ORF">PMG25_02740</name>
</gene>
<feature type="domain" description="SLH" evidence="2">
    <location>
        <begin position="650"/>
        <end position="714"/>
    </location>
</feature>
<protein>
    <submittedName>
        <fullName evidence="3">S-layer homology domain-containing protein</fullName>
    </submittedName>
</protein>
<dbReference type="InterPro" id="IPR012334">
    <property type="entry name" value="Pectin_lyas_fold"/>
</dbReference>
<dbReference type="InterPro" id="IPR051465">
    <property type="entry name" value="Cell_Envelope_Struct_Comp"/>
</dbReference>
<evidence type="ECO:0000256" key="1">
    <source>
        <dbReference type="SAM" id="MobiDB-lite"/>
    </source>
</evidence>
<dbReference type="NCBIfam" id="TIGR03804">
    <property type="entry name" value="para_beta_helix"/>
    <property type="match status" value="1"/>
</dbReference>
<sequence>MSILYVNPATGNDGNSGASTAPFKTISRALQNVPSGTTIQLAAGTYNSTNGEVFPLTVPSGVALVGNEGNKGQGITINGGGNYISPTFAGQNITLRLNTNSQLRGVTVTNPLSRGTAVWIESAAPVIANNTFTQSKREGVFATGSANPLIQGNVFRLNDANGISMAKNSKGEVRSNVCEQTGYGIAVSDDAAPVIISNRISNNRAGIVASNRSRPVLRQNVIENNTEDGLTVISQSVPDLGSAQDPGGNTFQGNGGYDLQNATSTTLVSAGNQLNPNRVKGLIDFIASEVITPPPTPTPTPTPTPPPTPTPTPTPTPPPTPTPTPTPTPVQLRDVAGHWAQEFIETLVSKGVISGFPDGTFRPNNNLTRAEYAALLAKAFNLPFKRPAIAFLDISSRFWGAAAIAKTSRMGFLSGYPDGTFRPSRNLTRTEAIVALISGLELTGGDSSALFVFRDRTYIPNYATTKVATATVKGMIVNYPDLGLLNPRRDITRAEMAAILYQSLVATGEADPINSRYIVPGTGSSSSTTDSFTDLVGHWAGPFVNGLLEQDLISGFQDGTFQPDSPINRAQYAALLVKVFNPQPKRDAVNFKDVPADFWAADAIQQAYRGGFLSGVSADTFNPSTNVKRSDVLVSLVNGLDLGVGDSAALSIFEDRDQIPSYAQGAISRALQKLIVVNYPNVNRLRPNDEATRAETAAMIYQALVDAGRVSAITSSQVAST</sequence>
<feature type="domain" description="SLH" evidence="2">
    <location>
        <begin position="591"/>
        <end position="649"/>
    </location>
</feature>
<dbReference type="SMART" id="SM00710">
    <property type="entry name" value="PbH1"/>
    <property type="match status" value="6"/>
</dbReference>
<dbReference type="InterPro" id="IPR011050">
    <property type="entry name" value="Pectin_lyase_fold/virulence"/>
</dbReference>
<dbReference type="Gene3D" id="2.160.20.10">
    <property type="entry name" value="Single-stranded right-handed beta-helix, Pectin lyase-like"/>
    <property type="match status" value="1"/>
</dbReference>
<feature type="domain" description="SLH" evidence="2">
    <location>
        <begin position="527"/>
        <end position="590"/>
    </location>
</feature>
<feature type="compositionally biased region" description="Pro residues" evidence="1">
    <location>
        <begin position="292"/>
        <end position="328"/>
    </location>
</feature>
<feature type="region of interest" description="Disordered" evidence="1">
    <location>
        <begin position="290"/>
        <end position="331"/>
    </location>
</feature>
<name>A0ABT7B2Y1_9CYAN</name>
<dbReference type="RefSeq" id="WP_283765376.1">
    <property type="nucleotide sequence ID" value="NZ_JAQOSO010000010.1"/>
</dbReference>
<organism evidence="3 4">
    <name type="scientific">Roseofilum capinflatum BLCC-M114</name>
    <dbReference type="NCBI Taxonomy" id="3022440"/>
    <lineage>
        <taxon>Bacteria</taxon>
        <taxon>Bacillati</taxon>
        <taxon>Cyanobacteriota</taxon>
        <taxon>Cyanophyceae</taxon>
        <taxon>Desertifilales</taxon>
        <taxon>Desertifilaceae</taxon>
        <taxon>Roseofilum</taxon>
        <taxon>Roseofilum capinflatum</taxon>
    </lineage>
</organism>
<dbReference type="PROSITE" id="PS51272">
    <property type="entry name" value="SLH"/>
    <property type="match status" value="6"/>
</dbReference>
<feature type="domain" description="SLH" evidence="2">
    <location>
        <begin position="450"/>
        <end position="514"/>
    </location>
</feature>
<dbReference type="InterPro" id="IPR022441">
    <property type="entry name" value="Para_beta_helix_rpt-2"/>
</dbReference>
<dbReference type="InterPro" id="IPR011459">
    <property type="entry name" value="DUF1565"/>
</dbReference>
<keyword evidence="4" id="KW-1185">Reference proteome</keyword>
<evidence type="ECO:0000259" key="2">
    <source>
        <dbReference type="PROSITE" id="PS51272"/>
    </source>
</evidence>
<dbReference type="InterPro" id="IPR001119">
    <property type="entry name" value="SLH_dom"/>
</dbReference>
<reference evidence="3 4" key="1">
    <citation type="submission" date="2023-01" db="EMBL/GenBank/DDBJ databases">
        <title>Novel diversity within Roseofilum (Cyanobacteria; Desertifilaceae) from marine benthic mats with descriptions of four novel species.</title>
        <authorList>
            <person name="Wang Y."/>
            <person name="Berthold D.E."/>
            <person name="Hu J."/>
            <person name="Lefler F.W."/>
            <person name="Laughinghouse H.D. IV."/>
        </authorList>
    </citation>
    <scope>NUCLEOTIDE SEQUENCE [LARGE SCALE GENOMIC DNA]</scope>
    <source>
        <strain evidence="3 4">BLCC-M114</strain>
    </source>
</reference>
<feature type="domain" description="SLH" evidence="2">
    <location>
        <begin position="391"/>
        <end position="448"/>
    </location>
</feature>
<comment type="caution">
    <text evidence="3">The sequence shown here is derived from an EMBL/GenBank/DDBJ whole genome shotgun (WGS) entry which is preliminary data.</text>
</comment>
<dbReference type="SUPFAM" id="SSF51126">
    <property type="entry name" value="Pectin lyase-like"/>
    <property type="match status" value="1"/>
</dbReference>
<dbReference type="EMBL" id="JAQOSO010000010">
    <property type="protein sequence ID" value="MDJ1172999.1"/>
    <property type="molecule type" value="Genomic_DNA"/>
</dbReference>
<dbReference type="Proteomes" id="UP001235849">
    <property type="component" value="Unassembled WGS sequence"/>
</dbReference>
<evidence type="ECO:0000313" key="3">
    <source>
        <dbReference type="EMBL" id="MDJ1172999.1"/>
    </source>
</evidence>